<evidence type="ECO:0000259" key="6">
    <source>
        <dbReference type="PROSITE" id="PS51078"/>
    </source>
</evidence>
<evidence type="ECO:0000256" key="4">
    <source>
        <dbReference type="SAM" id="MobiDB-lite"/>
    </source>
</evidence>
<dbReference type="GO" id="GO:0045892">
    <property type="term" value="P:negative regulation of DNA-templated transcription"/>
    <property type="evidence" value="ECO:0007669"/>
    <property type="project" value="TreeGrafter"/>
</dbReference>
<dbReference type="SUPFAM" id="SSF55781">
    <property type="entry name" value="GAF domain-like"/>
    <property type="match status" value="1"/>
</dbReference>
<dbReference type="AlphaFoldDB" id="A0AAE3NWV3"/>
<dbReference type="Pfam" id="PF01614">
    <property type="entry name" value="IclR_C"/>
    <property type="match status" value="1"/>
</dbReference>
<dbReference type="SUPFAM" id="SSF46785">
    <property type="entry name" value="Winged helix' DNA-binding domain"/>
    <property type="match status" value="1"/>
</dbReference>
<keyword evidence="3" id="KW-0804">Transcription</keyword>
<dbReference type="Proteomes" id="UP001220964">
    <property type="component" value="Unassembled WGS sequence"/>
</dbReference>
<sequence>MTTRAPSGDQFESLEQAPTGQHRLKGHVQERADGSERSLVPALQKGIRILRCLNAATKPLTLAEVAQALGISKSHCHGLLKTLTHFDWLRFDPVTHTYQLHHGISRDLSSLLRQQFGPSTLRPYMEAFTARTGISCVLSEPLADHSFLVLDQVSAANDIEISYPSGYRLPPDATAHMRAYLAWQREYEIDSWFSIANLKAYTPRTAAGANDARMAVRETRSRGYARSVGEFTEGIMALALPIFGQDGRVRYIFDCVGRVENVAPQEESIAEALLDSVTQIHELFGSVLPPDFPRAT</sequence>
<dbReference type="SMART" id="SM00346">
    <property type="entry name" value="HTH_ICLR"/>
    <property type="match status" value="1"/>
</dbReference>
<dbReference type="EMBL" id="JARGYC010000042">
    <property type="protein sequence ID" value="MDF0602102.1"/>
    <property type="molecule type" value="Genomic_DNA"/>
</dbReference>
<dbReference type="Gene3D" id="3.30.450.40">
    <property type="match status" value="1"/>
</dbReference>
<dbReference type="InterPro" id="IPR050707">
    <property type="entry name" value="HTH_MetabolicPath_Reg"/>
</dbReference>
<dbReference type="InterPro" id="IPR036390">
    <property type="entry name" value="WH_DNA-bd_sf"/>
</dbReference>
<dbReference type="PROSITE" id="PS51077">
    <property type="entry name" value="HTH_ICLR"/>
    <property type="match status" value="1"/>
</dbReference>
<evidence type="ECO:0000259" key="5">
    <source>
        <dbReference type="PROSITE" id="PS51077"/>
    </source>
</evidence>
<reference evidence="7" key="1">
    <citation type="submission" date="2023-03" db="EMBL/GenBank/DDBJ databases">
        <title>Multiphase analysis and comparison of six strains from genera Psychromarinibacter, Lutimaribacter, and Maritimibacter, including a novel species: Psychromarinibacter sediminicola sp. nov.</title>
        <authorList>
            <person name="Wang Y.-H."/>
            <person name="Ye M.-Q."/>
            <person name="Du Z.-J."/>
        </authorList>
    </citation>
    <scope>NUCLEOTIDE SEQUENCE</scope>
    <source>
        <strain evidence="7">C21-152</strain>
    </source>
</reference>
<gene>
    <name evidence="7" type="ORF">P1J78_15280</name>
</gene>
<comment type="caution">
    <text evidence="7">The sequence shown here is derived from an EMBL/GenBank/DDBJ whole genome shotgun (WGS) entry which is preliminary data.</text>
</comment>
<keyword evidence="1" id="KW-0805">Transcription regulation</keyword>
<evidence type="ECO:0000313" key="8">
    <source>
        <dbReference type="Proteomes" id="UP001220964"/>
    </source>
</evidence>
<evidence type="ECO:0000256" key="2">
    <source>
        <dbReference type="ARBA" id="ARBA00023125"/>
    </source>
</evidence>
<evidence type="ECO:0000256" key="1">
    <source>
        <dbReference type="ARBA" id="ARBA00023015"/>
    </source>
</evidence>
<feature type="domain" description="HTH iclR-type" evidence="5">
    <location>
        <begin position="40"/>
        <end position="102"/>
    </location>
</feature>
<evidence type="ECO:0000313" key="7">
    <source>
        <dbReference type="EMBL" id="MDF0602102.1"/>
    </source>
</evidence>
<dbReference type="GO" id="GO:0003677">
    <property type="term" value="F:DNA binding"/>
    <property type="evidence" value="ECO:0007669"/>
    <property type="project" value="UniProtKB-KW"/>
</dbReference>
<protein>
    <submittedName>
        <fullName evidence="7">IclR family transcriptional regulator</fullName>
    </submittedName>
</protein>
<organism evidence="7 8">
    <name type="scientific">Psychromarinibacter sediminicola</name>
    <dbReference type="NCBI Taxonomy" id="3033385"/>
    <lineage>
        <taxon>Bacteria</taxon>
        <taxon>Pseudomonadati</taxon>
        <taxon>Pseudomonadota</taxon>
        <taxon>Alphaproteobacteria</taxon>
        <taxon>Rhodobacterales</taxon>
        <taxon>Paracoccaceae</taxon>
        <taxon>Psychromarinibacter</taxon>
    </lineage>
</organism>
<dbReference type="InterPro" id="IPR014757">
    <property type="entry name" value="Tscrpt_reg_IclR_C"/>
</dbReference>
<dbReference type="InterPro" id="IPR036388">
    <property type="entry name" value="WH-like_DNA-bd_sf"/>
</dbReference>
<accession>A0AAE3NWV3</accession>
<feature type="region of interest" description="Disordered" evidence="4">
    <location>
        <begin position="1"/>
        <end position="22"/>
    </location>
</feature>
<dbReference type="RefSeq" id="WP_275568239.1">
    <property type="nucleotide sequence ID" value="NZ_JARGYC010000042.1"/>
</dbReference>
<proteinExistence type="predicted"/>
<dbReference type="Gene3D" id="1.10.10.10">
    <property type="entry name" value="Winged helix-like DNA-binding domain superfamily/Winged helix DNA-binding domain"/>
    <property type="match status" value="1"/>
</dbReference>
<keyword evidence="8" id="KW-1185">Reference proteome</keyword>
<name>A0AAE3NWV3_9RHOB</name>
<dbReference type="PANTHER" id="PTHR30136">
    <property type="entry name" value="HELIX-TURN-HELIX TRANSCRIPTIONAL REGULATOR, ICLR FAMILY"/>
    <property type="match status" value="1"/>
</dbReference>
<dbReference type="InterPro" id="IPR005471">
    <property type="entry name" value="Tscrpt_reg_IclR_N"/>
</dbReference>
<dbReference type="PROSITE" id="PS51078">
    <property type="entry name" value="ICLR_ED"/>
    <property type="match status" value="1"/>
</dbReference>
<keyword evidence="2" id="KW-0238">DNA-binding</keyword>
<dbReference type="Pfam" id="PF09339">
    <property type="entry name" value="HTH_IclR"/>
    <property type="match status" value="1"/>
</dbReference>
<evidence type="ECO:0000256" key="3">
    <source>
        <dbReference type="ARBA" id="ARBA00023163"/>
    </source>
</evidence>
<feature type="domain" description="IclR-ED" evidence="6">
    <location>
        <begin position="103"/>
        <end position="286"/>
    </location>
</feature>
<dbReference type="PANTHER" id="PTHR30136:SF35">
    <property type="entry name" value="HTH-TYPE TRANSCRIPTIONAL REGULATOR RV1719"/>
    <property type="match status" value="1"/>
</dbReference>
<dbReference type="InterPro" id="IPR029016">
    <property type="entry name" value="GAF-like_dom_sf"/>
</dbReference>
<dbReference type="GO" id="GO:0003700">
    <property type="term" value="F:DNA-binding transcription factor activity"/>
    <property type="evidence" value="ECO:0007669"/>
    <property type="project" value="TreeGrafter"/>
</dbReference>